<sequence>METTDSKGEIGNWAKNHRQDLVQVMMALVEMKVAMRATEVRQGTHEQMRKCSKDKTLGLRDDLAGGRELGSTSRKVSPPKKEDISVQHFLGSTDHRLSVA</sequence>
<gene>
    <name evidence="2" type="ORF">HAX54_022218</name>
</gene>
<evidence type="ECO:0000313" key="2">
    <source>
        <dbReference type="EMBL" id="MCD9638329.1"/>
    </source>
</evidence>
<evidence type="ECO:0000256" key="1">
    <source>
        <dbReference type="SAM" id="MobiDB-lite"/>
    </source>
</evidence>
<proteinExistence type="predicted"/>
<comment type="caution">
    <text evidence="2">The sequence shown here is derived from an EMBL/GenBank/DDBJ whole genome shotgun (WGS) entry which is preliminary data.</text>
</comment>
<dbReference type="EMBL" id="JACEIK010002673">
    <property type="protein sequence ID" value="MCD9638329.1"/>
    <property type="molecule type" value="Genomic_DNA"/>
</dbReference>
<feature type="compositionally biased region" description="Basic and acidic residues" evidence="1">
    <location>
        <begin position="40"/>
        <end position="65"/>
    </location>
</feature>
<dbReference type="Proteomes" id="UP000823775">
    <property type="component" value="Unassembled WGS sequence"/>
</dbReference>
<accession>A0ABS8UV59</accession>
<protein>
    <submittedName>
        <fullName evidence="2">Uncharacterized protein</fullName>
    </submittedName>
</protein>
<reference evidence="2 3" key="1">
    <citation type="journal article" date="2021" name="BMC Genomics">
        <title>Datura genome reveals duplications of psychoactive alkaloid biosynthetic genes and high mutation rate following tissue culture.</title>
        <authorList>
            <person name="Rajewski A."/>
            <person name="Carter-House D."/>
            <person name="Stajich J."/>
            <person name="Litt A."/>
        </authorList>
    </citation>
    <scope>NUCLEOTIDE SEQUENCE [LARGE SCALE GENOMIC DNA]</scope>
    <source>
        <strain evidence="2">AR-01</strain>
    </source>
</reference>
<organism evidence="2 3">
    <name type="scientific">Datura stramonium</name>
    <name type="common">Jimsonweed</name>
    <name type="synonym">Common thornapple</name>
    <dbReference type="NCBI Taxonomy" id="4076"/>
    <lineage>
        <taxon>Eukaryota</taxon>
        <taxon>Viridiplantae</taxon>
        <taxon>Streptophyta</taxon>
        <taxon>Embryophyta</taxon>
        <taxon>Tracheophyta</taxon>
        <taxon>Spermatophyta</taxon>
        <taxon>Magnoliopsida</taxon>
        <taxon>eudicotyledons</taxon>
        <taxon>Gunneridae</taxon>
        <taxon>Pentapetalae</taxon>
        <taxon>asterids</taxon>
        <taxon>lamiids</taxon>
        <taxon>Solanales</taxon>
        <taxon>Solanaceae</taxon>
        <taxon>Solanoideae</taxon>
        <taxon>Datureae</taxon>
        <taxon>Datura</taxon>
    </lineage>
</organism>
<evidence type="ECO:0000313" key="3">
    <source>
        <dbReference type="Proteomes" id="UP000823775"/>
    </source>
</evidence>
<feature type="region of interest" description="Disordered" evidence="1">
    <location>
        <begin position="40"/>
        <end position="83"/>
    </location>
</feature>
<keyword evidence="3" id="KW-1185">Reference proteome</keyword>
<name>A0ABS8UV59_DATST</name>